<reference evidence="23 24" key="1">
    <citation type="journal article" date="2018" name="Science">
        <title>The opium poppy genome and morphinan production.</title>
        <authorList>
            <person name="Guo L."/>
            <person name="Winzer T."/>
            <person name="Yang X."/>
            <person name="Li Y."/>
            <person name="Ning Z."/>
            <person name="He Z."/>
            <person name="Teodor R."/>
            <person name="Lu Y."/>
            <person name="Bowser T.A."/>
            <person name="Graham I.A."/>
            <person name="Ye K."/>
        </authorList>
    </citation>
    <scope>NUCLEOTIDE SEQUENCE [LARGE SCALE GENOMIC DNA]</scope>
    <source>
        <strain evidence="24">cv. HN1</strain>
        <tissue evidence="23">Leaves</tissue>
    </source>
</reference>
<dbReference type="SUPFAM" id="SSF57196">
    <property type="entry name" value="EGF/Laminin"/>
    <property type="match status" value="1"/>
</dbReference>
<dbReference type="Pfam" id="PF07645">
    <property type="entry name" value="EGF_CA"/>
    <property type="match status" value="1"/>
</dbReference>
<evidence type="ECO:0000256" key="14">
    <source>
        <dbReference type="ARBA" id="ARBA00023157"/>
    </source>
</evidence>
<dbReference type="PANTHER" id="PTHR27005:SF283">
    <property type="entry name" value="OS02G0633066 PROTEIN"/>
    <property type="match status" value="1"/>
</dbReference>
<dbReference type="InterPro" id="IPR008271">
    <property type="entry name" value="Ser/Thr_kinase_AS"/>
</dbReference>
<feature type="chain" id="PRO_5021244403" description="Protein kinase domain-containing protein" evidence="20">
    <location>
        <begin position="24"/>
        <end position="775"/>
    </location>
</feature>
<dbReference type="Gramene" id="RZC43365">
    <property type="protein sequence ID" value="RZC43365"/>
    <property type="gene ID" value="C5167_036314"/>
</dbReference>
<evidence type="ECO:0000256" key="13">
    <source>
        <dbReference type="ARBA" id="ARBA00023136"/>
    </source>
</evidence>
<feature type="domain" description="EGF-like" evidence="22">
    <location>
        <begin position="306"/>
        <end position="340"/>
    </location>
</feature>
<dbReference type="FunFam" id="3.30.200.20:FF:000043">
    <property type="entry name" value="Wall-associated receptor kinase 2"/>
    <property type="match status" value="1"/>
</dbReference>
<dbReference type="Pfam" id="PF00069">
    <property type="entry name" value="Pkinase"/>
    <property type="match status" value="1"/>
</dbReference>
<dbReference type="GO" id="GO:0005524">
    <property type="term" value="F:ATP binding"/>
    <property type="evidence" value="ECO:0007669"/>
    <property type="project" value="UniProtKB-UniRule"/>
</dbReference>
<keyword evidence="12 19" id="KW-1133">Transmembrane helix</keyword>
<keyword evidence="10" id="KW-0418">Kinase</keyword>
<evidence type="ECO:0000256" key="10">
    <source>
        <dbReference type="ARBA" id="ARBA00022777"/>
    </source>
</evidence>
<evidence type="ECO:0000256" key="20">
    <source>
        <dbReference type="SAM" id="SignalP"/>
    </source>
</evidence>
<evidence type="ECO:0000256" key="6">
    <source>
        <dbReference type="ARBA" id="ARBA00022692"/>
    </source>
</evidence>
<evidence type="ECO:0000256" key="2">
    <source>
        <dbReference type="ARBA" id="ARBA00022527"/>
    </source>
</evidence>
<dbReference type="InterPro" id="IPR000742">
    <property type="entry name" value="EGF"/>
</dbReference>
<dbReference type="GO" id="GO:0030247">
    <property type="term" value="F:polysaccharide binding"/>
    <property type="evidence" value="ECO:0007669"/>
    <property type="project" value="InterPro"/>
</dbReference>
<dbReference type="GO" id="GO:0004674">
    <property type="term" value="F:protein serine/threonine kinase activity"/>
    <property type="evidence" value="ECO:0007669"/>
    <property type="project" value="UniProtKB-KW"/>
</dbReference>
<dbReference type="SUPFAM" id="SSF56112">
    <property type="entry name" value="Protein kinase-like (PK-like)"/>
    <property type="match status" value="1"/>
</dbReference>
<keyword evidence="15" id="KW-0325">Glycoprotein</keyword>
<dbReference type="OrthoDB" id="4062651at2759"/>
<dbReference type="SMART" id="SM00181">
    <property type="entry name" value="EGF"/>
    <property type="match status" value="2"/>
</dbReference>
<feature type="binding site" evidence="18">
    <location>
        <position position="465"/>
    </location>
    <ligand>
        <name>ATP</name>
        <dbReference type="ChEBI" id="CHEBI:30616"/>
    </ligand>
</feature>
<keyword evidence="14" id="KW-1015">Disulfide bond</keyword>
<keyword evidence="11 18" id="KW-0067">ATP-binding</keyword>
<evidence type="ECO:0000256" key="15">
    <source>
        <dbReference type="ARBA" id="ARBA00023180"/>
    </source>
</evidence>
<dbReference type="InterPro" id="IPR045274">
    <property type="entry name" value="WAK-like"/>
</dbReference>
<keyword evidence="9 18" id="KW-0547">Nucleotide-binding</keyword>
<dbReference type="PROSITE" id="PS00010">
    <property type="entry name" value="ASX_HYDROXYL"/>
    <property type="match status" value="1"/>
</dbReference>
<dbReference type="GO" id="GO:0005509">
    <property type="term" value="F:calcium ion binding"/>
    <property type="evidence" value="ECO:0007669"/>
    <property type="project" value="InterPro"/>
</dbReference>
<dbReference type="PROSITE" id="PS00107">
    <property type="entry name" value="PROTEIN_KINASE_ATP"/>
    <property type="match status" value="1"/>
</dbReference>
<comment type="function">
    <text evidence="16">Serine/threonine-protein kinase that may function as a signaling receptor of extracellular matrix component. Binding to pectin may have significance in the control of cell expansion, morphogenesis and development.</text>
</comment>
<evidence type="ECO:0000256" key="3">
    <source>
        <dbReference type="ARBA" id="ARBA00022536"/>
    </source>
</evidence>
<keyword evidence="5" id="KW-0808">Transferase</keyword>
<evidence type="ECO:0000256" key="1">
    <source>
        <dbReference type="ARBA" id="ARBA00004479"/>
    </source>
</evidence>
<keyword evidence="7 20" id="KW-0732">Signal</keyword>
<dbReference type="STRING" id="3469.A0A4Y7I7E7"/>
<dbReference type="EMBL" id="CM010715">
    <property type="protein sequence ID" value="RZC43365.1"/>
    <property type="molecule type" value="Genomic_DNA"/>
</dbReference>
<evidence type="ECO:0000256" key="17">
    <source>
        <dbReference type="PROSITE-ProRule" id="PRU00076"/>
    </source>
</evidence>
<keyword evidence="2" id="KW-0723">Serine/threonine-protein kinase</keyword>
<keyword evidence="4" id="KW-0597">Phosphoprotein</keyword>
<dbReference type="AlphaFoldDB" id="A0A4Y7I7E7"/>
<feature type="domain" description="Protein kinase" evidence="21">
    <location>
        <begin position="436"/>
        <end position="709"/>
    </location>
</feature>
<keyword evidence="13 19" id="KW-0472">Membrane</keyword>
<evidence type="ECO:0000256" key="19">
    <source>
        <dbReference type="SAM" id="Phobius"/>
    </source>
</evidence>
<evidence type="ECO:0000256" key="12">
    <source>
        <dbReference type="ARBA" id="ARBA00022989"/>
    </source>
</evidence>
<dbReference type="Proteomes" id="UP000316621">
    <property type="component" value="Chromosome 1"/>
</dbReference>
<accession>A0A4Y7I7E7</accession>
<dbReference type="CDD" id="cd00054">
    <property type="entry name" value="EGF_CA"/>
    <property type="match status" value="1"/>
</dbReference>
<protein>
    <recommendedName>
        <fullName evidence="25">Protein kinase domain-containing protein</fullName>
    </recommendedName>
</protein>
<dbReference type="PROSITE" id="PS50026">
    <property type="entry name" value="EGF_3"/>
    <property type="match status" value="1"/>
</dbReference>
<feature type="transmembrane region" description="Helical" evidence="19">
    <location>
        <begin position="363"/>
        <end position="385"/>
    </location>
</feature>
<dbReference type="PROSITE" id="PS50011">
    <property type="entry name" value="PROTEIN_KINASE_DOM"/>
    <property type="match status" value="1"/>
</dbReference>
<sequence length="775" mass="84752">MDPRCFLLIQISCWLASVSFAAALEGTKQGCQQKCGNITVPYPFGITPGGADDIRGAEGCAINGIGYGYSVNCNTSYEPPKLFIGTGNVEILSISETEMRIKNFVPSVCNSMNGDLGKNHSDVAISFSKTHFTLSDTKNRFFVVGCDTGGLISGYDQLGKPYSSTCLSSCQNMEKVKEGSCNGSGCCQSTIPKRIQNYNTTVTTNINTTKTSFLSFDPCVFAFVAEYEQFTFSIAYLLAMPDARDIPIVLDWAVGNKTCDEAQKDPTTFACKENSRCSNSTNCSGYHCTCLEGYKGNPYISPGCQDINECEDAKNNPCAGICINTKGSFNCTCPAGSLGDGRKDGTGCTSNIVKTEEFPIIKVTLGIGLGLLFLIIATSWIYLIIRKRKLIELKEKFFQQNGGLILKQQLSSNEGSAETSSKIFTAAELKLATNNYDESLILGKGGYGTVYKGTLSDGRVVAIKKSKIVDQSQIEQFINEVVILTQVNHRNVVKLLGCCLETEVPLLVYEYVSNGTLFEHIHSGGGAPSLSWEARLRIAVETAGALTYLHSSASIPIIHRDIKSPNILLDENYTAKVADFGASRLIPLDQTELSTLVLGTLGYLDPEYFNTSQLTEKSDVYSFGVVLVELLTSEMPISQERSEKQINLAPYFTSFVKENKLFQLIDRRILNEGTPEQFIAAADLAIRCLRFNGEERPTMRQVTTELESLRGAEKQSLSLQPNHGKKKSNSQFEVPADLCSVPITWATPADHSGQFSVYSEESEQYGLIGQTNMPR</sequence>
<dbReference type="InterPro" id="IPR049883">
    <property type="entry name" value="NOTCH1_EGF-like"/>
</dbReference>
<evidence type="ECO:0000259" key="22">
    <source>
        <dbReference type="PROSITE" id="PS50026"/>
    </source>
</evidence>
<dbReference type="PROSITE" id="PS00108">
    <property type="entry name" value="PROTEIN_KINASE_ST"/>
    <property type="match status" value="1"/>
</dbReference>
<evidence type="ECO:0008006" key="25">
    <source>
        <dbReference type="Google" id="ProtNLM"/>
    </source>
</evidence>
<dbReference type="FunFam" id="2.10.25.10:FF:000038">
    <property type="entry name" value="Fibrillin 2"/>
    <property type="match status" value="1"/>
</dbReference>
<evidence type="ECO:0000256" key="8">
    <source>
        <dbReference type="ARBA" id="ARBA00022737"/>
    </source>
</evidence>
<evidence type="ECO:0000259" key="21">
    <source>
        <dbReference type="PROSITE" id="PS50011"/>
    </source>
</evidence>
<dbReference type="OMA" id="NGCPAIC"/>
<name>A0A4Y7I7E7_PAPSO</name>
<dbReference type="PROSITE" id="PS01187">
    <property type="entry name" value="EGF_CA"/>
    <property type="match status" value="1"/>
</dbReference>
<keyword evidence="3 17" id="KW-0245">EGF-like domain</keyword>
<dbReference type="Gene3D" id="3.30.200.20">
    <property type="entry name" value="Phosphorylase Kinase, domain 1"/>
    <property type="match status" value="1"/>
</dbReference>
<dbReference type="InterPro" id="IPR018097">
    <property type="entry name" value="EGF_Ca-bd_CS"/>
</dbReference>
<dbReference type="SMART" id="SM00179">
    <property type="entry name" value="EGF_CA"/>
    <property type="match status" value="1"/>
</dbReference>
<dbReference type="Gene3D" id="2.10.25.10">
    <property type="entry name" value="Laminin"/>
    <property type="match status" value="1"/>
</dbReference>
<dbReference type="Gene3D" id="1.10.510.10">
    <property type="entry name" value="Transferase(Phosphotransferase) domain 1"/>
    <property type="match status" value="1"/>
</dbReference>
<dbReference type="InterPro" id="IPR001881">
    <property type="entry name" value="EGF-like_Ca-bd_dom"/>
</dbReference>
<evidence type="ECO:0000256" key="4">
    <source>
        <dbReference type="ARBA" id="ARBA00022553"/>
    </source>
</evidence>
<evidence type="ECO:0000256" key="18">
    <source>
        <dbReference type="PROSITE-ProRule" id="PRU10141"/>
    </source>
</evidence>
<feature type="signal peptide" evidence="20">
    <location>
        <begin position="1"/>
        <end position="23"/>
    </location>
</feature>
<evidence type="ECO:0000313" key="23">
    <source>
        <dbReference type="EMBL" id="RZC43365.1"/>
    </source>
</evidence>
<comment type="subcellular location">
    <subcellularLocation>
        <location evidence="1">Membrane</location>
        <topology evidence="1">Single-pass type I membrane protein</topology>
    </subcellularLocation>
</comment>
<dbReference type="PANTHER" id="PTHR27005">
    <property type="entry name" value="WALL-ASSOCIATED RECEPTOR KINASE-LIKE 21"/>
    <property type="match status" value="1"/>
</dbReference>
<dbReference type="InterPro" id="IPR017441">
    <property type="entry name" value="Protein_kinase_ATP_BS"/>
</dbReference>
<keyword evidence="6 19" id="KW-0812">Transmembrane</keyword>
<dbReference type="FunFam" id="1.10.510.10:FF:000084">
    <property type="entry name" value="Wall-associated receptor kinase 2"/>
    <property type="match status" value="1"/>
</dbReference>
<keyword evidence="8" id="KW-0677">Repeat</keyword>
<dbReference type="GO" id="GO:0007166">
    <property type="term" value="P:cell surface receptor signaling pathway"/>
    <property type="evidence" value="ECO:0007669"/>
    <property type="project" value="InterPro"/>
</dbReference>
<keyword evidence="24" id="KW-1185">Reference proteome</keyword>
<proteinExistence type="predicted"/>
<evidence type="ECO:0000256" key="11">
    <source>
        <dbReference type="ARBA" id="ARBA00022840"/>
    </source>
</evidence>
<organism evidence="23 24">
    <name type="scientific">Papaver somniferum</name>
    <name type="common">Opium poppy</name>
    <dbReference type="NCBI Taxonomy" id="3469"/>
    <lineage>
        <taxon>Eukaryota</taxon>
        <taxon>Viridiplantae</taxon>
        <taxon>Streptophyta</taxon>
        <taxon>Embryophyta</taxon>
        <taxon>Tracheophyta</taxon>
        <taxon>Spermatophyta</taxon>
        <taxon>Magnoliopsida</taxon>
        <taxon>Ranunculales</taxon>
        <taxon>Papaveraceae</taxon>
        <taxon>Papaveroideae</taxon>
        <taxon>Papaver</taxon>
    </lineage>
</organism>
<dbReference type="InterPro" id="IPR000719">
    <property type="entry name" value="Prot_kinase_dom"/>
</dbReference>
<evidence type="ECO:0000256" key="9">
    <source>
        <dbReference type="ARBA" id="ARBA00022741"/>
    </source>
</evidence>
<dbReference type="InterPro" id="IPR025287">
    <property type="entry name" value="WAK_GUB"/>
</dbReference>
<evidence type="ECO:0000256" key="16">
    <source>
        <dbReference type="ARBA" id="ARBA00058961"/>
    </source>
</evidence>
<evidence type="ECO:0000256" key="7">
    <source>
        <dbReference type="ARBA" id="ARBA00022729"/>
    </source>
</evidence>
<dbReference type="GO" id="GO:0005886">
    <property type="term" value="C:plasma membrane"/>
    <property type="evidence" value="ECO:0007669"/>
    <property type="project" value="TreeGrafter"/>
</dbReference>
<dbReference type="InterPro" id="IPR000152">
    <property type="entry name" value="EGF-type_Asp/Asn_hydroxyl_site"/>
</dbReference>
<dbReference type="CDD" id="cd14066">
    <property type="entry name" value="STKc_IRAK"/>
    <property type="match status" value="1"/>
</dbReference>
<dbReference type="InterPro" id="IPR011009">
    <property type="entry name" value="Kinase-like_dom_sf"/>
</dbReference>
<evidence type="ECO:0000313" key="24">
    <source>
        <dbReference type="Proteomes" id="UP000316621"/>
    </source>
</evidence>
<gene>
    <name evidence="23" type="ORF">C5167_036314</name>
</gene>
<comment type="caution">
    <text evidence="17">Lacks conserved residue(s) required for the propagation of feature annotation.</text>
</comment>
<dbReference type="SMART" id="SM00220">
    <property type="entry name" value="S_TKc"/>
    <property type="match status" value="1"/>
</dbReference>
<dbReference type="Pfam" id="PF13947">
    <property type="entry name" value="GUB_WAK_bind"/>
    <property type="match status" value="1"/>
</dbReference>
<evidence type="ECO:0000256" key="5">
    <source>
        <dbReference type="ARBA" id="ARBA00022679"/>
    </source>
</evidence>